<dbReference type="Gene3D" id="3.20.20.410">
    <property type="entry name" value="Protein of unknown function UPF0759"/>
    <property type="match status" value="1"/>
</dbReference>
<evidence type="ECO:0000313" key="1">
    <source>
        <dbReference type="EMBL" id="GHC68235.1"/>
    </source>
</evidence>
<dbReference type="Proteomes" id="UP000626210">
    <property type="component" value="Unassembled WGS sequence"/>
</dbReference>
<name>A0ABQ3FU88_9BURK</name>
<evidence type="ECO:0000313" key="2">
    <source>
        <dbReference type="Proteomes" id="UP000626210"/>
    </source>
</evidence>
<dbReference type="PANTHER" id="PTHR30348">
    <property type="entry name" value="UNCHARACTERIZED PROTEIN YECE"/>
    <property type="match status" value="1"/>
</dbReference>
<dbReference type="RefSeq" id="WP_189685021.1">
    <property type="nucleotide sequence ID" value="NZ_BMYK01000001.1"/>
</dbReference>
<evidence type="ECO:0008006" key="3">
    <source>
        <dbReference type="Google" id="ProtNLM"/>
    </source>
</evidence>
<reference evidence="2" key="1">
    <citation type="journal article" date="2019" name="Int. J. Syst. Evol. Microbiol.">
        <title>The Global Catalogue of Microorganisms (GCM) 10K type strain sequencing project: providing services to taxonomists for standard genome sequencing and annotation.</title>
        <authorList>
            <consortium name="The Broad Institute Genomics Platform"/>
            <consortium name="The Broad Institute Genome Sequencing Center for Infectious Disease"/>
            <person name="Wu L."/>
            <person name="Ma J."/>
        </authorList>
    </citation>
    <scope>NUCLEOTIDE SEQUENCE [LARGE SCALE GENOMIC DNA]</scope>
    <source>
        <strain evidence="2">KCTC 23314</strain>
    </source>
</reference>
<accession>A0ABQ3FU88</accession>
<sequence>MKPQTLRIGTAGWSIPRAVAERFAGEGSHLARYARVFGSAEINTSFYRSHRPEVYARWAAQTPPGFRFAVKLPRAITHEGRLRAARAPLERFLAEVAGLGDRLGVLLVQLPPSLAFEARPVGTFFRLLARLFDGPVVCEPRHASWFEATADRALVRWRVGRVAADPARWPAAAVPGGWLGPAGDGAGAVLYHRWHGSPRMYWSAYGEDWLQARAAELAHWPAGAQRWCIFDNTASGAAASDALRLQALAGGA</sequence>
<organism evidence="1 2">
    <name type="scientific">Pseudorhodoferax aquiterrae</name>
    <dbReference type="NCBI Taxonomy" id="747304"/>
    <lineage>
        <taxon>Bacteria</taxon>
        <taxon>Pseudomonadati</taxon>
        <taxon>Pseudomonadota</taxon>
        <taxon>Betaproteobacteria</taxon>
        <taxon>Burkholderiales</taxon>
        <taxon>Comamonadaceae</taxon>
    </lineage>
</organism>
<dbReference type="SUPFAM" id="SSF117396">
    <property type="entry name" value="TM1631-like"/>
    <property type="match status" value="1"/>
</dbReference>
<keyword evidence="2" id="KW-1185">Reference proteome</keyword>
<protein>
    <recommendedName>
        <fullName evidence="3">DUF72 domain-containing protein</fullName>
    </recommendedName>
</protein>
<gene>
    <name evidence="1" type="ORF">GCM10007320_00340</name>
</gene>
<dbReference type="InterPro" id="IPR036520">
    <property type="entry name" value="UPF0759_sf"/>
</dbReference>
<dbReference type="PANTHER" id="PTHR30348:SF14">
    <property type="entry name" value="BLR8050 PROTEIN"/>
    <property type="match status" value="1"/>
</dbReference>
<dbReference type="Pfam" id="PF01904">
    <property type="entry name" value="DUF72"/>
    <property type="match status" value="1"/>
</dbReference>
<comment type="caution">
    <text evidence="1">The sequence shown here is derived from an EMBL/GenBank/DDBJ whole genome shotgun (WGS) entry which is preliminary data.</text>
</comment>
<dbReference type="EMBL" id="BMYK01000001">
    <property type="protein sequence ID" value="GHC68235.1"/>
    <property type="molecule type" value="Genomic_DNA"/>
</dbReference>
<dbReference type="InterPro" id="IPR002763">
    <property type="entry name" value="DUF72"/>
</dbReference>
<proteinExistence type="predicted"/>